<protein>
    <submittedName>
        <fullName evidence="1">Uncharacterized protein</fullName>
    </submittedName>
</protein>
<dbReference type="EMBL" id="SRPR01000629">
    <property type="protein sequence ID" value="KAG5951538.1"/>
    <property type="molecule type" value="Genomic_DNA"/>
</dbReference>
<reference evidence="1 2" key="1">
    <citation type="journal article" date="2020" name="bioRxiv">
        <title>Whole genome comparisons of ergot fungi reveals the divergence and evolution of species within the genus Claviceps are the result of varying mechanisms driving genome evolution and host range expansion.</title>
        <authorList>
            <person name="Wyka S.A."/>
            <person name="Mondo S.J."/>
            <person name="Liu M."/>
            <person name="Dettman J."/>
            <person name="Nalam V."/>
            <person name="Broders K.D."/>
        </authorList>
    </citation>
    <scope>NUCLEOTIDE SEQUENCE [LARGE SCALE GENOMIC DNA]</scope>
    <source>
        <strain evidence="1 2">LM583</strain>
    </source>
</reference>
<accession>A0ABQ7P1I0</accession>
<keyword evidence="2" id="KW-1185">Reference proteome</keyword>
<organism evidence="1 2">
    <name type="scientific">Claviceps arundinis</name>
    <dbReference type="NCBI Taxonomy" id="1623583"/>
    <lineage>
        <taxon>Eukaryota</taxon>
        <taxon>Fungi</taxon>
        <taxon>Dikarya</taxon>
        <taxon>Ascomycota</taxon>
        <taxon>Pezizomycotina</taxon>
        <taxon>Sordariomycetes</taxon>
        <taxon>Hypocreomycetidae</taxon>
        <taxon>Hypocreales</taxon>
        <taxon>Clavicipitaceae</taxon>
        <taxon>Claviceps</taxon>
    </lineage>
</organism>
<feature type="non-terminal residue" evidence="1">
    <location>
        <position position="102"/>
    </location>
</feature>
<comment type="caution">
    <text evidence="1">The sequence shown here is derived from an EMBL/GenBank/DDBJ whole genome shotgun (WGS) entry which is preliminary data.</text>
</comment>
<dbReference type="Proteomes" id="UP000742024">
    <property type="component" value="Unassembled WGS sequence"/>
</dbReference>
<proteinExistence type="predicted"/>
<evidence type="ECO:0000313" key="1">
    <source>
        <dbReference type="EMBL" id="KAG5951538.1"/>
    </source>
</evidence>
<gene>
    <name evidence="1" type="ORF">E4U57_006831</name>
</gene>
<sequence>MSIQPGETQSVPVEHKLSRGERVIFEPKATPGLGVYAAVANADTQQVIVRNRGEKPNVVRRRQELGRFKSLNPLARVGELEKAWQSAASELAIVTEDHDEKH</sequence>
<name>A0ABQ7P1I0_9HYPO</name>
<evidence type="ECO:0000313" key="2">
    <source>
        <dbReference type="Proteomes" id="UP000742024"/>
    </source>
</evidence>